<dbReference type="Proteomes" id="UP000039046">
    <property type="component" value="Unassembled WGS sequence"/>
</dbReference>
<sequence>MSTLKVGVLSMGDMGAGIARFLRSKDIQVATNCQGRSEDTIERTKKADVEMLPSDLELVQQCQVILSIVPPKDAVATAQRVADALSGGSAKDNVVFIDMNAVAPSTCRDIGILFEKARVPVTFVDGCIIGGPPKRKNDTEATKSEIDSFSSDSEWEIPNLPLSGPEFLSKLPDGDKLGKFLGLKIFSEDVGAASGLKMCFASMAKGFTAIATQSFATAQNMGVLDELKIQLKEVMPINLSMAERRVPGMPPKAYRWVKEMEEIGKTMEEEGGWDAPIFKGAAGVYKAVADDMVLGKEKIGKRSRGTTLDDVAVCLAEGLQRKKKKTD</sequence>
<dbReference type="Pfam" id="PF03446">
    <property type="entry name" value="NAD_binding_2"/>
    <property type="match status" value="1"/>
</dbReference>
<dbReference type="OrthoDB" id="1744869at2759"/>
<dbReference type="PANTHER" id="PTHR43580:SF2">
    <property type="entry name" value="CYTOKINE-LIKE NUCLEAR FACTOR N-PAC"/>
    <property type="match status" value="1"/>
</dbReference>
<dbReference type="InterPro" id="IPR036291">
    <property type="entry name" value="NAD(P)-bd_dom_sf"/>
</dbReference>
<gene>
    <name evidence="4" type="ORF">VHEMI10516</name>
</gene>
<evidence type="ECO:0000259" key="3">
    <source>
        <dbReference type="Pfam" id="PF09130"/>
    </source>
</evidence>
<dbReference type="InterPro" id="IPR013328">
    <property type="entry name" value="6PGD_dom2"/>
</dbReference>
<comment type="similarity">
    <text evidence="1">Belongs to the HIBADH-related family. NP60 subfamily.</text>
</comment>
<protein>
    <recommendedName>
        <fullName evidence="6">6-phosphogluconate dehydrogenase</fullName>
    </recommendedName>
</protein>
<proteinExistence type="inferred from homology"/>
<dbReference type="HOGENOM" id="CLU_052530_0_1_1"/>
<feature type="domain" description="6-phosphogluconate dehydrogenase NADP-binding" evidence="2">
    <location>
        <begin position="5"/>
        <end position="136"/>
    </location>
</feature>
<dbReference type="STRING" id="1531966.A0A0A1TTE8"/>
<dbReference type="Gene3D" id="1.10.1040.10">
    <property type="entry name" value="N-(1-d-carboxylethyl)-l-norvaline Dehydrogenase, domain 2"/>
    <property type="match status" value="1"/>
</dbReference>
<keyword evidence="5" id="KW-1185">Reference proteome</keyword>
<dbReference type="InterPro" id="IPR008927">
    <property type="entry name" value="6-PGluconate_DH-like_C_sf"/>
</dbReference>
<dbReference type="GO" id="GO:0000785">
    <property type="term" value="C:chromatin"/>
    <property type="evidence" value="ECO:0007669"/>
    <property type="project" value="TreeGrafter"/>
</dbReference>
<accession>A0A0A1TTE8</accession>
<dbReference type="InterPro" id="IPR015814">
    <property type="entry name" value="Pgluconate_DH_NAD-bd_C"/>
</dbReference>
<reference evidence="4 5" key="1">
    <citation type="journal article" date="2015" name="Genome Announc.">
        <title>Draft Genome Sequence and Gene Annotation of the Entomopathogenic Fungus Verticillium hemipterigenum.</title>
        <authorList>
            <person name="Horn F."/>
            <person name="Habel A."/>
            <person name="Scharf D.H."/>
            <person name="Dworschak J."/>
            <person name="Brakhage A.A."/>
            <person name="Guthke R."/>
            <person name="Hertweck C."/>
            <person name="Linde J."/>
        </authorList>
    </citation>
    <scope>NUCLEOTIDE SEQUENCE [LARGE SCALE GENOMIC DNA]</scope>
</reference>
<evidence type="ECO:0008006" key="6">
    <source>
        <dbReference type="Google" id="ProtNLM"/>
    </source>
</evidence>
<dbReference type="GO" id="GO:0140673">
    <property type="term" value="P:transcription elongation-coupled chromatin remodeling"/>
    <property type="evidence" value="ECO:0007669"/>
    <property type="project" value="TreeGrafter"/>
</dbReference>
<dbReference type="SUPFAM" id="SSF48179">
    <property type="entry name" value="6-phosphogluconate dehydrogenase C-terminal domain-like"/>
    <property type="match status" value="1"/>
</dbReference>
<dbReference type="PANTHER" id="PTHR43580">
    <property type="entry name" value="OXIDOREDUCTASE GLYR1-RELATED"/>
    <property type="match status" value="1"/>
</dbReference>
<dbReference type="AlphaFoldDB" id="A0A0A1TTE8"/>
<dbReference type="EMBL" id="CDHN01000008">
    <property type="protein sequence ID" value="CEJ95012.1"/>
    <property type="molecule type" value="Genomic_DNA"/>
</dbReference>
<dbReference type="GO" id="GO:0031491">
    <property type="term" value="F:nucleosome binding"/>
    <property type="evidence" value="ECO:0007669"/>
    <property type="project" value="TreeGrafter"/>
</dbReference>
<dbReference type="InterPro" id="IPR051265">
    <property type="entry name" value="HIBADH-related_NP60_sf"/>
</dbReference>
<dbReference type="GO" id="GO:0003677">
    <property type="term" value="F:DNA binding"/>
    <property type="evidence" value="ECO:0007669"/>
    <property type="project" value="TreeGrafter"/>
</dbReference>
<dbReference type="Pfam" id="PF09130">
    <property type="entry name" value="DUF1932"/>
    <property type="match status" value="1"/>
</dbReference>
<dbReference type="InterPro" id="IPR006115">
    <property type="entry name" value="6PGDH_NADP-bd"/>
</dbReference>
<evidence type="ECO:0000313" key="5">
    <source>
        <dbReference type="Proteomes" id="UP000039046"/>
    </source>
</evidence>
<feature type="domain" description="Phosphogluconate dehydrogenase NAD-binding putative C-terminal" evidence="3">
    <location>
        <begin position="218"/>
        <end position="288"/>
    </location>
</feature>
<dbReference type="GO" id="GO:0050661">
    <property type="term" value="F:NADP binding"/>
    <property type="evidence" value="ECO:0007669"/>
    <property type="project" value="InterPro"/>
</dbReference>
<organism evidence="4 5">
    <name type="scientific">[Torrubiella] hemipterigena</name>
    <dbReference type="NCBI Taxonomy" id="1531966"/>
    <lineage>
        <taxon>Eukaryota</taxon>
        <taxon>Fungi</taxon>
        <taxon>Dikarya</taxon>
        <taxon>Ascomycota</taxon>
        <taxon>Pezizomycotina</taxon>
        <taxon>Sordariomycetes</taxon>
        <taxon>Hypocreomycetidae</taxon>
        <taxon>Hypocreales</taxon>
        <taxon>Clavicipitaceae</taxon>
        <taxon>Clavicipitaceae incertae sedis</taxon>
        <taxon>'Torrubiella' clade</taxon>
    </lineage>
</organism>
<evidence type="ECO:0000256" key="1">
    <source>
        <dbReference type="ARBA" id="ARBA00007598"/>
    </source>
</evidence>
<evidence type="ECO:0000259" key="2">
    <source>
        <dbReference type="Pfam" id="PF03446"/>
    </source>
</evidence>
<dbReference type="Gene3D" id="3.40.50.720">
    <property type="entry name" value="NAD(P)-binding Rossmann-like Domain"/>
    <property type="match status" value="1"/>
</dbReference>
<name>A0A0A1TTE8_9HYPO</name>
<dbReference type="SUPFAM" id="SSF51735">
    <property type="entry name" value="NAD(P)-binding Rossmann-fold domains"/>
    <property type="match status" value="1"/>
</dbReference>
<evidence type="ECO:0000313" key="4">
    <source>
        <dbReference type="EMBL" id="CEJ95012.1"/>
    </source>
</evidence>